<evidence type="ECO:0000256" key="3">
    <source>
        <dbReference type="ARBA" id="ARBA00022989"/>
    </source>
</evidence>
<comment type="subcellular location">
    <subcellularLocation>
        <location evidence="1">Membrane</location>
    </subcellularLocation>
</comment>
<evidence type="ECO:0000313" key="9">
    <source>
        <dbReference type="WBParaSite" id="jg11263.1"/>
    </source>
</evidence>
<keyword evidence="3 6" id="KW-1133">Transmembrane helix</keyword>
<name>A0A915CQY1_9BILA</name>
<feature type="domain" description="Amino acid transporter transmembrane" evidence="7">
    <location>
        <begin position="74"/>
        <end position="161"/>
    </location>
</feature>
<accession>A0A915CQY1</accession>
<proteinExistence type="predicted"/>
<dbReference type="AlphaFoldDB" id="A0A915CQY1"/>
<organism evidence="8 9">
    <name type="scientific">Ditylenchus dipsaci</name>
    <dbReference type="NCBI Taxonomy" id="166011"/>
    <lineage>
        <taxon>Eukaryota</taxon>
        <taxon>Metazoa</taxon>
        <taxon>Ecdysozoa</taxon>
        <taxon>Nematoda</taxon>
        <taxon>Chromadorea</taxon>
        <taxon>Rhabditida</taxon>
        <taxon>Tylenchina</taxon>
        <taxon>Tylenchomorpha</taxon>
        <taxon>Sphaerularioidea</taxon>
        <taxon>Anguinidae</taxon>
        <taxon>Anguininae</taxon>
        <taxon>Ditylenchus</taxon>
    </lineage>
</organism>
<dbReference type="Pfam" id="PF01490">
    <property type="entry name" value="Aa_trans"/>
    <property type="match status" value="1"/>
</dbReference>
<feature type="compositionally biased region" description="Polar residues" evidence="5">
    <location>
        <begin position="23"/>
        <end position="36"/>
    </location>
</feature>
<feature type="compositionally biased region" description="Low complexity" evidence="5">
    <location>
        <begin position="1"/>
        <end position="16"/>
    </location>
</feature>
<evidence type="ECO:0000256" key="2">
    <source>
        <dbReference type="ARBA" id="ARBA00022692"/>
    </source>
</evidence>
<evidence type="ECO:0000256" key="4">
    <source>
        <dbReference type="ARBA" id="ARBA00023136"/>
    </source>
</evidence>
<sequence length="161" mass="17653">MSNNVNNTRNGNSNGTPEKFPLSSLTFTSNSGSFSGQGPAKSDTFNKNRTESEAQEDGGYFYKNGKLQKAKGLGWVVTGLFVVGDLAGGGLVALPTAMIQFGFFFGMFFTVLMSIIVSYTAYVLGQCWCILQRRWPEAYTQGHVRKPYPEIAYRAMGPSMK</sequence>
<dbReference type="GO" id="GO:0016020">
    <property type="term" value="C:membrane"/>
    <property type="evidence" value="ECO:0007669"/>
    <property type="project" value="UniProtKB-SubCell"/>
</dbReference>
<evidence type="ECO:0000313" key="8">
    <source>
        <dbReference type="Proteomes" id="UP000887574"/>
    </source>
</evidence>
<evidence type="ECO:0000256" key="1">
    <source>
        <dbReference type="ARBA" id="ARBA00004370"/>
    </source>
</evidence>
<keyword evidence="2 6" id="KW-0812">Transmembrane</keyword>
<evidence type="ECO:0000259" key="7">
    <source>
        <dbReference type="Pfam" id="PF01490"/>
    </source>
</evidence>
<dbReference type="Proteomes" id="UP000887574">
    <property type="component" value="Unplaced"/>
</dbReference>
<evidence type="ECO:0000256" key="5">
    <source>
        <dbReference type="SAM" id="MobiDB-lite"/>
    </source>
</evidence>
<keyword evidence="8" id="KW-1185">Reference proteome</keyword>
<protein>
    <submittedName>
        <fullName evidence="9">Amino acid transporter transmembrane domain-containing protein</fullName>
    </submittedName>
</protein>
<feature type="transmembrane region" description="Helical" evidence="6">
    <location>
        <begin position="73"/>
        <end position="95"/>
    </location>
</feature>
<dbReference type="InterPro" id="IPR013057">
    <property type="entry name" value="AA_transpt_TM"/>
</dbReference>
<feature type="transmembrane region" description="Helical" evidence="6">
    <location>
        <begin position="101"/>
        <end position="124"/>
    </location>
</feature>
<keyword evidence="4 6" id="KW-0472">Membrane</keyword>
<reference evidence="9" key="1">
    <citation type="submission" date="2022-11" db="UniProtKB">
        <authorList>
            <consortium name="WormBaseParasite"/>
        </authorList>
    </citation>
    <scope>IDENTIFICATION</scope>
</reference>
<feature type="region of interest" description="Disordered" evidence="5">
    <location>
        <begin position="1"/>
        <end position="49"/>
    </location>
</feature>
<evidence type="ECO:0000256" key="6">
    <source>
        <dbReference type="SAM" id="Phobius"/>
    </source>
</evidence>
<dbReference type="WBParaSite" id="jg11263.1">
    <property type="protein sequence ID" value="jg11263.1"/>
    <property type="gene ID" value="jg11263"/>
</dbReference>